<feature type="compositionally biased region" description="Polar residues" evidence="5">
    <location>
        <begin position="959"/>
        <end position="969"/>
    </location>
</feature>
<feature type="domain" description="Mediator complex subunit 15 KIX" evidence="6">
    <location>
        <begin position="2"/>
        <end position="59"/>
    </location>
</feature>
<feature type="compositionally biased region" description="Low complexity" evidence="5">
    <location>
        <begin position="784"/>
        <end position="794"/>
    </location>
</feature>
<dbReference type="GO" id="GO:0031490">
    <property type="term" value="F:chromatin DNA binding"/>
    <property type="evidence" value="ECO:0007669"/>
    <property type="project" value="InterPro"/>
</dbReference>
<dbReference type="InterPro" id="IPR048386">
    <property type="entry name" value="Med15_C"/>
</dbReference>
<feature type="domain" description="ARC105/Med15 mediator subunit C-terminal" evidence="7">
    <location>
        <begin position="1059"/>
        <end position="1128"/>
    </location>
</feature>
<dbReference type="GO" id="GO:0003713">
    <property type="term" value="F:transcription coactivator activity"/>
    <property type="evidence" value="ECO:0007669"/>
    <property type="project" value="InterPro"/>
</dbReference>
<dbReference type="Pfam" id="PF16987">
    <property type="entry name" value="KIX_2"/>
    <property type="match status" value="1"/>
</dbReference>
<feature type="region of interest" description="Disordered" evidence="5">
    <location>
        <begin position="325"/>
        <end position="357"/>
    </location>
</feature>
<evidence type="ECO:0000256" key="4">
    <source>
        <dbReference type="ARBA" id="ARBA00023242"/>
    </source>
</evidence>
<evidence type="ECO:0000256" key="2">
    <source>
        <dbReference type="ARBA" id="ARBA00023015"/>
    </source>
</evidence>
<evidence type="ECO:0000256" key="5">
    <source>
        <dbReference type="SAM" id="MobiDB-lite"/>
    </source>
</evidence>
<keyword evidence="4" id="KW-0539">Nucleus</keyword>
<feature type="compositionally biased region" description="Low complexity" evidence="5">
    <location>
        <begin position="205"/>
        <end position="223"/>
    </location>
</feature>
<evidence type="ECO:0000259" key="6">
    <source>
        <dbReference type="Pfam" id="PF16987"/>
    </source>
</evidence>
<dbReference type="GO" id="GO:0005634">
    <property type="term" value="C:nucleus"/>
    <property type="evidence" value="ECO:0007669"/>
    <property type="project" value="UniProtKB-SubCell"/>
</dbReference>
<feature type="compositionally biased region" description="Low complexity" evidence="5">
    <location>
        <begin position="341"/>
        <end position="357"/>
    </location>
</feature>
<sequence>MEALEMPMLVSEPEDLYGLQKIALEFEEKIYTSAANQDDYVRKISLKMVSIKNKPQHSTSINPSMSNRTVTNQNSADPDLSQPNVSGVSQTSNLQNMALISQNSANNSLGQAAVPDILTDTEGRMQGWRQQQHLSQNRYLYQHQTTQLQYSQQPSMQMASCFQSGQSAIQLTQPGAIQSAVQPGLQQNQQNSVQQSVLPLLQQYPQSDARQQQQPQRTMQQQQHPTSAFQQSNLAMHQHQHSNVQQTHLLGKQASVTEMQQQPQRMAVPQNYHFSMQWVQHLLNQQNFLLDQQQQLGTQSNYNYSGLQQQQQIHGSVYNVSNVQPQQCPMHMPQPPSAMPQTQGQQHEHQSSQQQLLSQFKSQPVPLQQPLVKQHSSSLQPATQQRVQVSGTPSFTTQAGHIDDVDWKEEIYQKIKSMKELYFAELSELYQKIAMKFQQHEVLMPFAKTSELFEKRKRFKIMLEHILQVLQFSKSNIDPDLKDKIPLYEKQIINILALNKINVAPSRSPGQQQFQHPGGHSQFMPHQSQVPGQHDNRTKQQINLQGSTTSMQPAAVPGLQHGSILLSDAGVTTAQQKITSALQTDSMVETVQGSSFRSLQQGAIASTQQGGLISGQSFVNVPQQTTANAMSDGLIEQYHANTKQPSSSATQQQQHFKQQEQQQKQHHLNHNHQLEQQLRQHQLPQLFQKQRLLQQQQLQHQQQQKNQPQAPQTPVHQVPQLNQTNEVNELKLGQGPDIKPGLYPHHYSTSQHPSYYQQIKSGASFPFSFPQDFQASSPHISCHSPQSDQQSLLPSQIKSGTPLQSAESPFIPSPSTSITLSPVPANEKQLSGVMSLPNAGNIEHQQAAVAPSEAQSFTVTTPGITASPLLAEFTSPDGNQNDIPNLVVGKASTTEKPLERLIEVIRSSTPTTLSSAVNDIRSVVSMTDRIPGSETENGSRAAVGENLITKKRNRDTSAMPLNNLSSAGSVNDRDKQTYTVDTSELQLTVTSRVKRPKVEMNHALHEEIREINQRLIGTEIKISDVDTDPISAASNGKGTIVKFFFTPLIRSPISKSSYTMSRIQPLNLLVPASYPKCSPVLLDELPDDQSRESEDLSIKARSRFNNSLRGLSQLVSLGELARTWDACAHKVLVEYAQQTGGGTFSSTYGTWEKCVGV</sequence>
<evidence type="ECO:0000256" key="1">
    <source>
        <dbReference type="ARBA" id="ARBA00004123"/>
    </source>
</evidence>
<feature type="compositionally biased region" description="Low complexity" evidence="5">
    <location>
        <begin position="651"/>
        <end position="662"/>
    </location>
</feature>
<dbReference type="InterPro" id="IPR044661">
    <property type="entry name" value="MED15a/b/c-like"/>
</dbReference>
<protein>
    <submittedName>
        <fullName evidence="8">(wild Malaysian banana) hypothetical protein</fullName>
    </submittedName>
</protein>
<dbReference type="Gene3D" id="1.10.246.20">
    <property type="entry name" value="Coactivator CBP, KIX domain"/>
    <property type="match status" value="1"/>
</dbReference>
<feature type="region of interest" description="Disordered" evidence="5">
    <location>
        <begin position="506"/>
        <end position="537"/>
    </location>
</feature>
<feature type="region of interest" description="Disordered" evidence="5">
    <location>
        <begin position="641"/>
        <end position="669"/>
    </location>
</feature>
<dbReference type="PANTHER" id="PTHR33137:SF4">
    <property type="entry name" value="MEDIATOR OF RNA POLYMERASE II TRANSCRIPTION SUBUNIT 15A-RELATED"/>
    <property type="match status" value="1"/>
</dbReference>
<comment type="subcellular location">
    <subcellularLocation>
        <location evidence="1">Nucleus</location>
    </subcellularLocation>
</comment>
<evidence type="ECO:0000259" key="7">
    <source>
        <dbReference type="Pfam" id="PF21539"/>
    </source>
</evidence>
<name>A0A8D7BAM9_MUSAM</name>
<organism evidence="8">
    <name type="scientific">Musa acuminata subsp. malaccensis</name>
    <name type="common">Wild banana</name>
    <name type="synonym">Musa malaccensis</name>
    <dbReference type="NCBI Taxonomy" id="214687"/>
    <lineage>
        <taxon>Eukaryota</taxon>
        <taxon>Viridiplantae</taxon>
        <taxon>Streptophyta</taxon>
        <taxon>Embryophyta</taxon>
        <taxon>Tracheophyta</taxon>
        <taxon>Spermatophyta</taxon>
        <taxon>Magnoliopsida</taxon>
        <taxon>Liliopsida</taxon>
        <taxon>Zingiberales</taxon>
        <taxon>Musaceae</taxon>
        <taxon>Musa</taxon>
    </lineage>
</organism>
<feature type="region of interest" description="Disordered" evidence="5">
    <location>
        <begin position="929"/>
        <end position="977"/>
    </location>
</feature>
<keyword evidence="2" id="KW-0805">Transcription regulation</keyword>
<accession>A0A8D7BAM9</accession>
<feature type="region of interest" description="Disordered" evidence="5">
    <location>
        <begin position="775"/>
        <end position="794"/>
    </location>
</feature>
<gene>
    <name evidence="8" type="ORF">GSMUA_19660.1</name>
</gene>
<dbReference type="EMBL" id="HG996475">
    <property type="protein sequence ID" value="CAG1863662.1"/>
    <property type="molecule type" value="Genomic_DNA"/>
</dbReference>
<dbReference type="InterPro" id="IPR036529">
    <property type="entry name" value="KIX_dom_sf"/>
</dbReference>
<feature type="compositionally biased region" description="Polar residues" evidence="5">
    <location>
        <begin position="56"/>
        <end position="89"/>
    </location>
</feature>
<keyword evidence="3" id="KW-0804">Transcription</keyword>
<dbReference type="InterPro" id="IPR036546">
    <property type="entry name" value="MED15_KIX"/>
</dbReference>
<evidence type="ECO:0000313" key="8">
    <source>
        <dbReference type="EMBL" id="CAG1863662.1"/>
    </source>
</evidence>
<reference evidence="8" key="1">
    <citation type="submission" date="2021-03" db="EMBL/GenBank/DDBJ databases">
        <authorList>
            <consortium name="Genoscope - CEA"/>
            <person name="William W."/>
        </authorList>
    </citation>
    <scope>NUCLEOTIDE SEQUENCE</scope>
    <source>
        <strain evidence="8">Doubled-haploid Pahang</strain>
    </source>
</reference>
<feature type="region of interest" description="Disordered" evidence="5">
    <location>
        <begin position="205"/>
        <end position="228"/>
    </location>
</feature>
<proteinExistence type="predicted"/>
<feature type="compositionally biased region" description="Low complexity" evidence="5">
    <location>
        <begin position="508"/>
        <end position="523"/>
    </location>
</feature>
<feature type="region of interest" description="Disordered" evidence="5">
    <location>
        <begin position="53"/>
        <end position="89"/>
    </location>
</feature>
<evidence type="ECO:0000256" key="3">
    <source>
        <dbReference type="ARBA" id="ARBA00023163"/>
    </source>
</evidence>
<feature type="compositionally biased region" description="Polar residues" evidence="5">
    <location>
        <begin position="641"/>
        <end position="650"/>
    </location>
</feature>
<dbReference type="Pfam" id="PF21539">
    <property type="entry name" value="Med15_C"/>
    <property type="match status" value="1"/>
</dbReference>
<dbReference type="PANTHER" id="PTHR33137">
    <property type="entry name" value="MEDIATOR OF RNA POLYMERASE II TRANSCRIPTION SUBUNIT 15A-RELATED"/>
    <property type="match status" value="1"/>
</dbReference>
<dbReference type="AlphaFoldDB" id="A0A8D7BAM9"/>